<dbReference type="EMBL" id="BAAAID010000028">
    <property type="protein sequence ID" value="GAA0935454.1"/>
    <property type="molecule type" value="Genomic_DNA"/>
</dbReference>
<proteinExistence type="predicted"/>
<comment type="caution">
    <text evidence="2">The sequence shown here is derived from an EMBL/GenBank/DDBJ whole genome shotgun (WGS) entry which is preliminary data.</text>
</comment>
<evidence type="ECO:0008006" key="4">
    <source>
        <dbReference type="Google" id="ProtNLM"/>
    </source>
</evidence>
<name>A0ABP4AJ23_9ACTN</name>
<gene>
    <name evidence="2" type="ORF">GCM10009575_045780</name>
</gene>
<organism evidence="2 3">
    <name type="scientific">Streptomyces rhizosphaericus</name>
    <dbReference type="NCBI Taxonomy" id="114699"/>
    <lineage>
        <taxon>Bacteria</taxon>
        <taxon>Bacillati</taxon>
        <taxon>Actinomycetota</taxon>
        <taxon>Actinomycetes</taxon>
        <taxon>Kitasatosporales</taxon>
        <taxon>Streptomycetaceae</taxon>
        <taxon>Streptomyces</taxon>
        <taxon>Streptomyces violaceusniger group</taxon>
    </lineage>
</organism>
<feature type="region of interest" description="Disordered" evidence="1">
    <location>
        <begin position="1"/>
        <end position="38"/>
    </location>
</feature>
<evidence type="ECO:0000313" key="2">
    <source>
        <dbReference type="EMBL" id="GAA0935454.1"/>
    </source>
</evidence>
<keyword evidence="3" id="KW-1185">Reference proteome</keyword>
<evidence type="ECO:0000313" key="3">
    <source>
        <dbReference type="Proteomes" id="UP001500418"/>
    </source>
</evidence>
<accession>A0ABP4AJ23</accession>
<evidence type="ECO:0000256" key="1">
    <source>
        <dbReference type="SAM" id="MobiDB-lite"/>
    </source>
</evidence>
<dbReference type="Proteomes" id="UP001500418">
    <property type="component" value="Unassembled WGS sequence"/>
</dbReference>
<protein>
    <recommendedName>
        <fullName evidence="4">Short-chain dehydrogenase</fullName>
    </recommendedName>
</protein>
<reference evidence="3" key="1">
    <citation type="journal article" date="2019" name="Int. J. Syst. Evol. Microbiol.">
        <title>The Global Catalogue of Microorganisms (GCM) 10K type strain sequencing project: providing services to taxonomists for standard genome sequencing and annotation.</title>
        <authorList>
            <consortium name="The Broad Institute Genomics Platform"/>
            <consortium name="The Broad Institute Genome Sequencing Center for Infectious Disease"/>
            <person name="Wu L."/>
            <person name="Ma J."/>
        </authorList>
    </citation>
    <scope>NUCLEOTIDE SEQUENCE [LARGE SCALE GENOMIC DNA]</scope>
    <source>
        <strain evidence="3">JCM 11444</strain>
    </source>
</reference>
<sequence>MSTGLGPFRAGRSGSVSGPSAYDPLREQAAGHADRPAEDPKVAAQALLRVVDAAEPPARIIFGTGGVEFISGVYERRLSDWRAAAPLFADQ</sequence>